<sequence>MSMRVPDERLDENLIENPEITDIREEAKAKSEFFKAVFVAASTGVFSVFSYFFAHYEEFVRYYENFVRHKDI</sequence>
<evidence type="ECO:0000313" key="2">
    <source>
        <dbReference type="EMBL" id="BCZ18343.1"/>
    </source>
</evidence>
<dbReference type="Proteomes" id="UP000826775">
    <property type="component" value="Plasmid pNHP190003_3"/>
</dbReference>
<keyword evidence="3" id="KW-1185">Reference proteome</keyword>
<gene>
    <name evidence="2" type="ORF">NHP190003_16250</name>
</gene>
<keyword evidence="1" id="KW-0812">Transmembrane</keyword>
<proteinExistence type="predicted"/>
<organism evidence="2 3">
    <name type="scientific">Helicobacter gastrocanis</name>
    <dbReference type="NCBI Taxonomy" id="2849641"/>
    <lineage>
        <taxon>Bacteria</taxon>
        <taxon>Pseudomonadati</taxon>
        <taxon>Campylobacterota</taxon>
        <taxon>Epsilonproteobacteria</taxon>
        <taxon>Campylobacterales</taxon>
        <taxon>Helicobacteraceae</taxon>
        <taxon>Helicobacter</taxon>
    </lineage>
</organism>
<accession>A0ABN6I8D4</accession>
<keyword evidence="1" id="KW-0472">Membrane</keyword>
<feature type="transmembrane region" description="Helical" evidence="1">
    <location>
        <begin position="33"/>
        <end position="54"/>
    </location>
</feature>
<evidence type="ECO:0000313" key="3">
    <source>
        <dbReference type="Proteomes" id="UP000826775"/>
    </source>
</evidence>
<reference evidence="2 3" key="1">
    <citation type="submission" date="2021-07" db="EMBL/GenBank/DDBJ databases">
        <title>Novel Helicobacter sp. Isolated from a dog.</title>
        <authorList>
            <person name="Rimbara E."/>
            <person name="Suzuki M."/>
        </authorList>
    </citation>
    <scope>NUCLEOTIDE SEQUENCE [LARGE SCALE GENOMIC DNA]</scope>
    <source>
        <strain evidence="3">NHP19-003</strain>
        <plasmid evidence="2 3">pNHP190003_3</plasmid>
    </source>
</reference>
<name>A0ABN6I8D4_9HELI</name>
<keyword evidence="2" id="KW-0614">Plasmid</keyword>
<evidence type="ECO:0000256" key="1">
    <source>
        <dbReference type="SAM" id="Phobius"/>
    </source>
</evidence>
<geneLocation type="plasmid" evidence="2 3">
    <name>pNHP190003_3</name>
</geneLocation>
<keyword evidence="1" id="KW-1133">Transmembrane helix</keyword>
<protein>
    <submittedName>
        <fullName evidence="2">Uncharacterized protein</fullName>
    </submittedName>
</protein>
<dbReference type="EMBL" id="AP024817">
    <property type="protein sequence ID" value="BCZ18343.1"/>
    <property type="molecule type" value="Genomic_DNA"/>
</dbReference>